<accession>A0A840WIK5</accession>
<dbReference type="Gene3D" id="3.40.1410.10">
    <property type="entry name" value="Chorismate lyase-like"/>
    <property type="match status" value="1"/>
</dbReference>
<dbReference type="Proteomes" id="UP000579647">
    <property type="component" value="Unassembled WGS sequence"/>
</dbReference>
<dbReference type="SUPFAM" id="SSF64288">
    <property type="entry name" value="Chorismate lyase-like"/>
    <property type="match status" value="1"/>
</dbReference>
<evidence type="ECO:0000313" key="2">
    <source>
        <dbReference type="Proteomes" id="UP000579647"/>
    </source>
</evidence>
<dbReference type="EMBL" id="JACHDO010000001">
    <property type="protein sequence ID" value="MBB5491517.1"/>
    <property type="molecule type" value="Genomic_DNA"/>
</dbReference>
<keyword evidence="2" id="KW-1185">Reference proteome</keyword>
<reference evidence="1 2" key="1">
    <citation type="submission" date="2020-08" db="EMBL/GenBank/DDBJ databases">
        <title>Sequencing the genomes of 1000 actinobacteria strains.</title>
        <authorList>
            <person name="Klenk H.-P."/>
        </authorList>
    </citation>
    <scope>NUCLEOTIDE SEQUENCE [LARGE SCALE GENOMIC DNA]</scope>
    <source>
        <strain evidence="1 2">DSM 44598</strain>
    </source>
</reference>
<dbReference type="InterPro" id="IPR028978">
    <property type="entry name" value="Chorismate_lyase_/UTRA_dom_sf"/>
</dbReference>
<dbReference type="AlphaFoldDB" id="A0A840WIK5"/>
<name>A0A840WIK5_9ACTN</name>
<gene>
    <name evidence="1" type="ORF">HNR07_002654</name>
</gene>
<sequence length="67" mass="7260">MGEDDHRVSGAVPAEREALPVRGGVPILRFVRTTRSAHGPIVEVNDTRMSAERFGGGNPLRRHGSAR</sequence>
<dbReference type="GO" id="GO:0003677">
    <property type="term" value="F:DNA binding"/>
    <property type="evidence" value="ECO:0007669"/>
    <property type="project" value="UniProtKB-KW"/>
</dbReference>
<keyword evidence="1" id="KW-0238">DNA-binding</keyword>
<dbReference type="RefSeq" id="WP_221318796.1">
    <property type="nucleotide sequence ID" value="NZ_BAAAKM010000064.1"/>
</dbReference>
<protein>
    <submittedName>
        <fullName evidence="1">DNA-binding GntR family transcriptional regulator</fullName>
    </submittedName>
</protein>
<proteinExistence type="predicted"/>
<comment type="caution">
    <text evidence="1">The sequence shown here is derived from an EMBL/GenBank/DDBJ whole genome shotgun (WGS) entry which is preliminary data.</text>
</comment>
<organism evidence="1 2">
    <name type="scientific">Nocardiopsis metallicus</name>
    <dbReference type="NCBI Taxonomy" id="179819"/>
    <lineage>
        <taxon>Bacteria</taxon>
        <taxon>Bacillati</taxon>
        <taxon>Actinomycetota</taxon>
        <taxon>Actinomycetes</taxon>
        <taxon>Streptosporangiales</taxon>
        <taxon>Nocardiopsidaceae</taxon>
        <taxon>Nocardiopsis</taxon>
    </lineage>
</organism>
<evidence type="ECO:0000313" key="1">
    <source>
        <dbReference type="EMBL" id="MBB5491517.1"/>
    </source>
</evidence>